<dbReference type="GO" id="GO:0003677">
    <property type="term" value="F:DNA binding"/>
    <property type="evidence" value="ECO:0007669"/>
    <property type="project" value="InterPro"/>
</dbReference>
<proteinExistence type="predicted"/>
<protein>
    <recommendedName>
        <fullName evidence="3">XcyI family restriction endonuclease</fullName>
    </recommendedName>
</protein>
<dbReference type="InterPro" id="IPR019071">
    <property type="entry name" value="Restrct_endonuc_II_XcyI"/>
</dbReference>
<accession>A0A0S1SUI7</accession>
<dbReference type="Proteomes" id="UP000069135">
    <property type="component" value="Chromosome"/>
</dbReference>
<reference evidence="2" key="1">
    <citation type="submission" date="2015-10" db="EMBL/GenBank/DDBJ databases">
        <title>Analysis of five complete genome sequences for members of the class Peribacteria in the recently recognized Peregrinibacteria bacterial phylum.</title>
        <authorList>
            <person name="Anantharaman K."/>
            <person name="Brown C.T."/>
            <person name="Burstein D."/>
            <person name="Castelle C.J."/>
            <person name="Probst A.J."/>
            <person name="Thomas B.C."/>
            <person name="Williams K.H."/>
            <person name="Banfield J.F."/>
        </authorList>
    </citation>
    <scope>NUCLEOTIDE SEQUENCE [LARGE SCALE GENOMIC DNA]</scope>
</reference>
<dbReference type="AlphaFoldDB" id="A0A0S1SHG7"/>
<dbReference type="GO" id="GO:0009307">
    <property type="term" value="P:DNA restriction-modification system"/>
    <property type="evidence" value="ECO:0007669"/>
    <property type="project" value="InterPro"/>
</dbReference>
<evidence type="ECO:0000313" key="2">
    <source>
        <dbReference type="Proteomes" id="UP000069135"/>
    </source>
</evidence>
<dbReference type="GO" id="GO:0000287">
    <property type="term" value="F:magnesium ion binding"/>
    <property type="evidence" value="ECO:0007669"/>
    <property type="project" value="InterPro"/>
</dbReference>
<accession>A0A0S1SHG7</accession>
<name>A0A0S1SHG7_9BACT</name>
<gene>
    <name evidence="1" type="ORF">PeribacterD1_0463</name>
</gene>
<dbReference type="Pfam" id="PF09571">
    <property type="entry name" value="RE_XcyI"/>
    <property type="match status" value="1"/>
</dbReference>
<organism evidence="1 2">
    <name type="scientific">Candidatus Peribacter riflensis</name>
    <dbReference type="NCBI Taxonomy" id="1735162"/>
    <lineage>
        <taxon>Bacteria</taxon>
        <taxon>Candidatus Peregrinibacteriota</taxon>
        <taxon>Candidatus Peribacteria</taxon>
        <taxon>Candidatus Peribacterales</taxon>
        <taxon>Candidatus Peribacteraceae</taxon>
        <taxon>Candidatus Peribacter</taxon>
    </lineage>
</organism>
<accession>A0A0S1SQE3</accession>
<evidence type="ECO:0008006" key="3">
    <source>
        <dbReference type="Google" id="ProtNLM"/>
    </source>
</evidence>
<accession>A0A0S1SKY4</accession>
<sequence length="345" mass="38827">MPKVPKEVTKEQYMLKSTFFLEKLDSFGFFKLYEDIKKIAFDHAKAHSWNERKDWCIDEQAWEAIKRTKINPLLVFAHPNILKIYPAMLKYYRSVAMLPQKGLSAISGFSGIRAVENEKKGIPEKKLGQVLCALNEVMSTLIKLVSALDEEKIKGMMFATAGTTIDGSWRNQIGSEGERVIRSLILRKLLDNKEVTAFVLKNGSSKSTEEWDNEDPVKHINEIKSFTNINGTVVIFGSEPDIEFRNSEGKVLGGVEIKAGLDPAGALERLGAMFKSFENMLQQYPAAATILIASCITDEVGQRLRTSRSVQQTYITTDVMSNEKGQADKFCNSIRGILELVEKRM</sequence>
<evidence type="ECO:0000313" key="1">
    <source>
        <dbReference type="EMBL" id="ALM13154.1"/>
    </source>
</evidence>
<dbReference type="GO" id="GO:0009036">
    <property type="term" value="F:type II site-specific deoxyribonuclease activity"/>
    <property type="evidence" value="ECO:0007669"/>
    <property type="project" value="InterPro"/>
</dbReference>
<dbReference type="EMBL" id="CP013065">
    <property type="protein sequence ID" value="ALM13154.1"/>
    <property type="molecule type" value="Genomic_DNA"/>
</dbReference>
<reference evidence="1 2" key="2">
    <citation type="journal article" date="2016" name="PeerJ">
        <title>Analysis of five complete genome sequences for members of the class Peribacteria in the recently recognized Peregrinibacteria bacterial phylum.</title>
        <authorList>
            <person name="Anantharaman K."/>
            <person name="Brown C.T."/>
            <person name="Burstein D."/>
            <person name="Castelle C.J."/>
            <person name="Probst A.J."/>
            <person name="Thomas B.C."/>
            <person name="Williams K.H."/>
            <person name="Banfield J.F."/>
        </authorList>
    </citation>
    <scope>NUCLEOTIDE SEQUENCE [LARGE SCALE GENOMIC DNA]</scope>
    <source>
        <strain evidence="1">RIFOXYD1_FULL_PER-ii_59_16</strain>
    </source>
</reference>
<accession>A0A0S1SM19</accession>
<dbReference type="KEGG" id="prf:PeribacterA2_0463"/>